<sequence length="192" mass="20313">MTLVGFESAVIRILDGKGPATEGENLFTIKGDDSKGATKTAQVSGLAVDPVTSWGSNRPYHISRKGVGEPKVEFSAIDIPLACQHKILGRKEKSGLIVGGSETEAPECSLALYAHDPRGVKVAIGFFVGVFSLDSLEIASSEGKAAELAEDKLTFVPRASDDETFDGDVYTIADTKERITTMVTALKHISAG</sequence>
<reference evidence="2" key="1">
    <citation type="submission" date="2015-03" db="EMBL/GenBank/DDBJ databases">
        <authorList>
            <person name="Urmite Genomes"/>
        </authorList>
    </citation>
    <scope>NUCLEOTIDE SEQUENCE [LARGE SCALE GENOMIC DNA]</scope>
    <source>
        <strain evidence="2">FF10</strain>
    </source>
</reference>
<dbReference type="EMBL" id="CTEN01000002">
    <property type="protein sequence ID" value="CQR24578.1"/>
    <property type="molecule type" value="Genomic_DNA"/>
</dbReference>
<dbReference type="Proteomes" id="UP000198604">
    <property type="component" value="Unassembled WGS sequence"/>
</dbReference>
<dbReference type="NCBIfam" id="TIGR01603">
    <property type="entry name" value="maj_tail_phi13"/>
    <property type="match status" value="1"/>
</dbReference>
<dbReference type="InterPro" id="IPR006490">
    <property type="entry name" value="Maj_tail_phi13"/>
</dbReference>
<organism evidence="1 2">
    <name type="scientific">Streptococcus varani</name>
    <dbReference type="NCBI Taxonomy" id="1608583"/>
    <lineage>
        <taxon>Bacteria</taxon>
        <taxon>Bacillati</taxon>
        <taxon>Bacillota</taxon>
        <taxon>Bacilli</taxon>
        <taxon>Lactobacillales</taxon>
        <taxon>Streptococcaceae</taxon>
        <taxon>Streptococcus</taxon>
    </lineage>
</organism>
<dbReference type="InterPro" id="IPR006724">
    <property type="entry name" value="Phage_TTP"/>
</dbReference>
<keyword evidence="2" id="KW-1185">Reference proteome</keyword>
<evidence type="ECO:0000313" key="2">
    <source>
        <dbReference type="Proteomes" id="UP000198604"/>
    </source>
</evidence>
<evidence type="ECO:0000313" key="1">
    <source>
        <dbReference type="EMBL" id="CQR24578.1"/>
    </source>
</evidence>
<gene>
    <name evidence="1" type="ORF">BN1356_00922</name>
</gene>
<accession>A0A0E3WEZ3</accession>
<proteinExistence type="predicted"/>
<name>A0A0E3WEZ3_9STRE</name>
<dbReference type="STRING" id="1608583.BN1356_00922"/>
<protein>
    <submittedName>
        <fullName evidence="1">Major tail protein</fullName>
    </submittedName>
</protein>
<dbReference type="Pfam" id="PF04630">
    <property type="entry name" value="Phage_TTP_1"/>
    <property type="match status" value="1"/>
</dbReference>
<dbReference type="RefSeq" id="WP_093650215.1">
    <property type="nucleotide sequence ID" value="NZ_CTEN01000002.1"/>
</dbReference>
<dbReference type="OrthoDB" id="2408663at2"/>
<dbReference type="AlphaFoldDB" id="A0A0E3WEZ3"/>